<dbReference type="EMBL" id="CP063169">
    <property type="protein sequence ID" value="QOR71426.1"/>
    <property type="molecule type" value="Genomic_DNA"/>
</dbReference>
<gene>
    <name evidence="3" type="ORF">IM660_03765</name>
</gene>
<dbReference type="InterPro" id="IPR024535">
    <property type="entry name" value="RHGA/B-epi-like_pectate_lyase"/>
</dbReference>
<dbReference type="Gene3D" id="2.160.20.10">
    <property type="entry name" value="Single-stranded right-handed beta-helix, Pectin lyase-like"/>
    <property type="match status" value="2"/>
</dbReference>
<accession>A0A7M1SV16</accession>
<proteinExistence type="predicted"/>
<dbReference type="RefSeq" id="WP_193498087.1">
    <property type="nucleotide sequence ID" value="NZ_CP063169.1"/>
</dbReference>
<reference evidence="3 4" key="1">
    <citation type="submission" date="2020-10" db="EMBL/GenBank/DDBJ databases">
        <title>Haloactinobacterium sp. RN3S43, a bacterium isolated from saline soil.</title>
        <authorList>
            <person name="Sun J.-Q."/>
        </authorList>
    </citation>
    <scope>NUCLEOTIDE SEQUENCE [LARGE SCALE GENOMIC DNA]</scope>
    <source>
        <strain evidence="3 4">RN3S43</strain>
    </source>
</reference>
<feature type="domain" description="Rhamnogalacturonase A/B/Epimerase-like pectate lyase" evidence="2">
    <location>
        <begin position="99"/>
        <end position="306"/>
    </location>
</feature>
<evidence type="ECO:0000256" key="1">
    <source>
        <dbReference type="SAM" id="MobiDB-lite"/>
    </source>
</evidence>
<dbReference type="Pfam" id="PF12708">
    <property type="entry name" value="Pect-lyase_RHGA_epim"/>
    <property type="match status" value="1"/>
</dbReference>
<evidence type="ECO:0000313" key="4">
    <source>
        <dbReference type="Proteomes" id="UP000593758"/>
    </source>
</evidence>
<dbReference type="PROSITE" id="PS51318">
    <property type="entry name" value="TAT"/>
    <property type="match status" value="1"/>
</dbReference>
<sequence length="751" mass="79534">MDDRMSVADSESADLSRLPRLRRRQFFGAATAAATTSLVAGALAAPRASAAPAGREPVAVPPRAPDLATSPVPAAVPSPEVIAYPPAAYASAPTDPGVLNVKTLFGAAGDGVTDDTAAIIAAIDAVEKEVRDSVPNEGTYHPGANSTQKIIYFPKGTYLVSDTLVYSFTFFERSPNTSLEGHTSLRLRGESQTETTIKLADGAPGFGTGERKPVLCWGKAPLERANPHNNTVGSNFLENLTIDTGSGNPGAIGAILTGSNCNAVRHVTIRSGDGAGAAGLDLYVGGTQWYGYNIDIHGFDVGLRFAATYASCSSFERLSLYDQNVRAAEVADGSIALYHLRTEGAVPGLLVDGDSAMATVLDCAMITQTPGLSAIELQEGVLYARNVQVEGFATGISREGTAVAHGDVERFVSTEVTAAFPEARAPLTLPIMPSPTFVWPDPATWTSVADFGAVGDATEAGGGEDGTDNTQALNDAFASGAETLWFPPGQYRISGRVTIPGTVKRINFMYCRIVVDPALIQPLGTPVADELPVFDIRGNGTDEPLLIEDLYTRPLPSADGAYRVFKHMSDRTVVLSDIHLQQGPVYKNGLVPGGEVYFENVASRTASGLGNPAFVLNGGKQAWARHINPENGHPEILLRDHSSMWILSLKKQADGTLLEVTDGAQAELLSAIVVSIPEIPVGRPLLRCVDSSIGASLATRTSPVDLDYWNRVIHETRGGVDGYVFHDDLPPRGTASLADYQRFLPMYVARS</sequence>
<feature type="region of interest" description="Disordered" evidence="1">
    <location>
        <begin position="50"/>
        <end position="72"/>
    </location>
</feature>
<dbReference type="Proteomes" id="UP000593758">
    <property type="component" value="Chromosome"/>
</dbReference>
<dbReference type="InterPro" id="IPR011050">
    <property type="entry name" value="Pectin_lyase_fold/virulence"/>
</dbReference>
<dbReference type="InterPro" id="IPR006311">
    <property type="entry name" value="TAT_signal"/>
</dbReference>
<evidence type="ECO:0000259" key="2">
    <source>
        <dbReference type="Pfam" id="PF12708"/>
    </source>
</evidence>
<name>A0A7M1SV16_9MICO</name>
<protein>
    <recommendedName>
        <fullName evidence="2">Rhamnogalacturonase A/B/Epimerase-like pectate lyase domain-containing protein</fullName>
    </recommendedName>
</protein>
<dbReference type="SUPFAM" id="SSF51126">
    <property type="entry name" value="Pectin lyase-like"/>
    <property type="match status" value="2"/>
</dbReference>
<dbReference type="KEGG" id="halt:IM660_03765"/>
<dbReference type="InterPro" id="IPR012334">
    <property type="entry name" value="Pectin_lyas_fold"/>
</dbReference>
<organism evidence="3 4">
    <name type="scientific">Ruania alkalisoli</name>
    <dbReference type="NCBI Taxonomy" id="2779775"/>
    <lineage>
        <taxon>Bacteria</taxon>
        <taxon>Bacillati</taxon>
        <taxon>Actinomycetota</taxon>
        <taxon>Actinomycetes</taxon>
        <taxon>Micrococcales</taxon>
        <taxon>Ruaniaceae</taxon>
        <taxon>Ruania</taxon>
    </lineage>
</organism>
<keyword evidence="4" id="KW-1185">Reference proteome</keyword>
<dbReference type="AlphaFoldDB" id="A0A7M1SV16"/>
<evidence type="ECO:0000313" key="3">
    <source>
        <dbReference type="EMBL" id="QOR71426.1"/>
    </source>
</evidence>